<keyword evidence="3" id="KW-1185">Reference proteome</keyword>
<reference evidence="2" key="1">
    <citation type="submission" date="2020-08" db="EMBL/GenBank/DDBJ databases">
        <title>Genome public.</title>
        <authorList>
            <person name="Liu C."/>
            <person name="Sun Q."/>
        </authorList>
    </citation>
    <scope>NUCLEOTIDE SEQUENCE</scope>
    <source>
        <strain evidence="2">NSJ-12</strain>
    </source>
</reference>
<evidence type="ECO:0000256" key="1">
    <source>
        <dbReference type="SAM" id="Phobius"/>
    </source>
</evidence>
<evidence type="ECO:0000313" key="2">
    <source>
        <dbReference type="EMBL" id="MBC8580668.1"/>
    </source>
</evidence>
<organism evidence="2 3">
    <name type="scientific">Zhenhengia yiwuensis</name>
    <dbReference type="NCBI Taxonomy" id="2763666"/>
    <lineage>
        <taxon>Bacteria</taxon>
        <taxon>Bacillati</taxon>
        <taxon>Bacillota</taxon>
        <taxon>Clostridia</taxon>
        <taxon>Lachnospirales</taxon>
        <taxon>Lachnospiraceae</taxon>
        <taxon>Zhenhengia</taxon>
    </lineage>
</organism>
<evidence type="ECO:0000313" key="3">
    <source>
        <dbReference type="Proteomes" id="UP000655830"/>
    </source>
</evidence>
<keyword evidence="1" id="KW-1133">Transmembrane helix</keyword>
<dbReference type="AlphaFoldDB" id="A0A926EMA8"/>
<name>A0A926EMA8_9FIRM</name>
<accession>A0A926EMA8</accession>
<dbReference type="Proteomes" id="UP000655830">
    <property type="component" value="Unassembled WGS sequence"/>
</dbReference>
<gene>
    <name evidence="2" type="ORF">H8718_14190</name>
</gene>
<feature type="transmembrane region" description="Helical" evidence="1">
    <location>
        <begin position="75"/>
        <end position="94"/>
    </location>
</feature>
<dbReference type="EMBL" id="JACRSY010000025">
    <property type="protein sequence ID" value="MBC8580668.1"/>
    <property type="molecule type" value="Genomic_DNA"/>
</dbReference>
<protein>
    <submittedName>
        <fullName evidence="2">Uncharacterized protein</fullName>
    </submittedName>
</protein>
<comment type="caution">
    <text evidence="2">The sequence shown here is derived from an EMBL/GenBank/DDBJ whole genome shotgun (WGS) entry which is preliminary data.</text>
</comment>
<dbReference type="RefSeq" id="WP_249333389.1">
    <property type="nucleotide sequence ID" value="NZ_JACRSY010000025.1"/>
</dbReference>
<feature type="transmembrane region" description="Helical" evidence="1">
    <location>
        <begin position="43"/>
        <end position="63"/>
    </location>
</feature>
<proteinExistence type="predicted"/>
<keyword evidence="1" id="KW-0472">Membrane</keyword>
<sequence>MKSLLVIALIIYLLVYTSSKSKERESLFFIKCTIYLFCSSIHSTFFGFPVPIGAIIMYLYSLFDSKNRSFKLKMIGTGIFILLISFISYDSLVAPVQSAYLRTSTHNIQKIEVYSQYTSDTKFLFSIGDEDEINALTGLLQASTPESNWSHKIIPNDMGYLLKLYNSSGHSKNLYISIYERDHANIYLENNYFTYYNDKIIAYIDTLYSRHPSILSLNTSQNTPINLTNKSLLSSLWRNVIWSAPLEDLNIPAENFNIPAYLFFETTLGCRLTFSSDFHYARLTNHDIIEISPFLQRMLTEQLILSQLTPVKQFQHFNSAHTSNYQASTLNFTIERDINDLYYGLYLYDYQKDEKVMLHTVNSADTKFFVLKYPYILVLDETNHNSYSLLLINQNVPNKHRYITKNENISPKSLSICPENTKFAYITEHGQNNSLYLVSDYYHSPKVIATGAIADSLFLSTNYIIFTQKISNQNLLCVYSLDHDQFIKYIPIQGEVTLVNASENKVIFCVQQTHNNKLLEGMFYIDNTLNIYPVE</sequence>
<keyword evidence="1" id="KW-0812">Transmembrane</keyword>